<proteinExistence type="predicted"/>
<dbReference type="EMBL" id="QPFP01000096">
    <property type="protein sequence ID" value="TEB22186.1"/>
    <property type="molecule type" value="Genomic_DNA"/>
</dbReference>
<feature type="compositionally biased region" description="Basic and acidic residues" evidence="1">
    <location>
        <begin position="144"/>
        <end position="153"/>
    </location>
</feature>
<organism evidence="2 3">
    <name type="scientific">Coprinellus micaceus</name>
    <name type="common">Glistening ink-cap mushroom</name>
    <name type="synonym">Coprinus micaceus</name>
    <dbReference type="NCBI Taxonomy" id="71717"/>
    <lineage>
        <taxon>Eukaryota</taxon>
        <taxon>Fungi</taxon>
        <taxon>Dikarya</taxon>
        <taxon>Basidiomycota</taxon>
        <taxon>Agaricomycotina</taxon>
        <taxon>Agaricomycetes</taxon>
        <taxon>Agaricomycetidae</taxon>
        <taxon>Agaricales</taxon>
        <taxon>Agaricineae</taxon>
        <taxon>Psathyrellaceae</taxon>
        <taxon>Coprinellus</taxon>
    </lineage>
</organism>
<evidence type="ECO:0000313" key="3">
    <source>
        <dbReference type="Proteomes" id="UP000298030"/>
    </source>
</evidence>
<protein>
    <submittedName>
        <fullName evidence="2">Uncharacterized protein</fullName>
    </submittedName>
</protein>
<gene>
    <name evidence="2" type="ORF">FA13DRAFT_1522995</name>
</gene>
<keyword evidence="3" id="KW-1185">Reference proteome</keyword>
<name>A0A4Y7SJY9_COPMI</name>
<comment type="caution">
    <text evidence="2">The sequence shown here is derived from an EMBL/GenBank/DDBJ whole genome shotgun (WGS) entry which is preliminary data.</text>
</comment>
<accession>A0A4Y7SJY9</accession>
<sequence>MQNFFSMRLERRLLLEGKVAAKLKPRAGGLRHTLQPLHPSHNGAKHFYPDGQEGVSRMWVTLYAEESWRSCNLVSVRQRIDRDSRNNVAVLRMIICVKSRADAVCLRTARATSRLELRRISQHSPASGNRRQGNQRKISNIGTPRKDGRYLRI</sequence>
<dbReference type="AlphaFoldDB" id="A0A4Y7SJY9"/>
<evidence type="ECO:0000256" key="1">
    <source>
        <dbReference type="SAM" id="MobiDB-lite"/>
    </source>
</evidence>
<feature type="compositionally biased region" description="Polar residues" evidence="1">
    <location>
        <begin position="122"/>
        <end position="142"/>
    </location>
</feature>
<dbReference type="Proteomes" id="UP000298030">
    <property type="component" value="Unassembled WGS sequence"/>
</dbReference>
<reference evidence="2 3" key="1">
    <citation type="journal article" date="2019" name="Nat. Ecol. Evol.">
        <title>Megaphylogeny resolves global patterns of mushroom evolution.</title>
        <authorList>
            <person name="Varga T."/>
            <person name="Krizsan K."/>
            <person name="Foldi C."/>
            <person name="Dima B."/>
            <person name="Sanchez-Garcia M."/>
            <person name="Sanchez-Ramirez S."/>
            <person name="Szollosi G.J."/>
            <person name="Szarkandi J.G."/>
            <person name="Papp V."/>
            <person name="Albert L."/>
            <person name="Andreopoulos W."/>
            <person name="Angelini C."/>
            <person name="Antonin V."/>
            <person name="Barry K.W."/>
            <person name="Bougher N.L."/>
            <person name="Buchanan P."/>
            <person name="Buyck B."/>
            <person name="Bense V."/>
            <person name="Catcheside P."/>
            <person name="Chovatia M."/>
            <person name="Cooper J."/>
            <person name="Damon W."/>
            <person name="Desjardin D."/>
            <person name="Finy P."/>
            <person name="Geml J."/>
            <person name="Haridas S."/>
            <person name="Hughes K."/>
            <person name="Justo A."/>
            <person name="Karasinski D."/>
            <person name="Kautmanova I."/>
            <person name="Kiss B."/>
            <person name="Kocsube S."/>
            <person name="Kotiranta H."/>
            <person name="LaButti K.M."/>
            <person name="Lechner B.E."/>
            <person name="Liimatainen K."/>
            <person name="Lipzen A."/>
            <person name="Lukacs Z."/>
            <person name="Mihaltcheva S."/>
            <person name="Morgado L.N."/>
            <person name="Niskanen T."/>
            <person name="Noordeloos M.E."/>
            <person name="Ohm R.A."/>
            <person name="Ortiz-Santana B."/>
            <person name="Ovrebo C."/>
            <person name="Racz N."/>
            <person name="Riley R."/>
            <person name="Savchenko A."/>
            <person name="Shiryaev A."/>
            <person name="Soop K."/>
            <person name="Spirin V."/>
            <person name="Szebenyi C."/>
            <person name="Tomsovsky M."/>
            <person name="Tulloss R.E."/>
            <person name="Uehling J."/>
            <person name="Grigoriev I.V."/>
            <person name="Vagvolgyi C."/>
            <person name="Papp T."/>
            <person name="Martin F.M."/>
            <person name="Miettinen O."/>
            <person name="Hibbett D.S."/>
            <person name="Nagy L.G."/>
        </authorList>
    </citation>
    <scope>NUCLEOTIDE SEQUENCE [LARGE SCALE GENOMIC DNA]</scope>
    <source>
        <strain evidence="2 3">FP101781</strain>
    </source>
</reference>
<evidence type="ECO:0000313" key="2">
    <source>
        <dbReference type="EMBL" id="TEB22186.1"/>
    </source>
</evidence>
<feature type="region of interest" description="Disordered" evidence="1">
    <location>
        <begin position="119"/>
        <end position="153"/>
    </location>
</feature>